<evidence type="ECO:0000256" key="1">
    <source>
        <dbReference type="SAM" id="MobiDB-lite"/>
    </source>
</evidence>
<accession>A0ABY4MFT3</accession>
<organism evidence="2 3">
    <name type="scientific">Streptomyces halobius</name>
    <dbReference type="NCBI Taxonomy" id="2879846"/>
    <lineage>
        <taxon>Bacteria</taxon>
        <taxon>Bacillati</taxon>
        <taxon>Actinomycetota</taxon>
        <taxon>Actinomycetes</taxon>
        <taxon>Kitasatosporales</taxon>
        <taxon>Streptomycetaceae</taxon>
        <taxon>Streptomyces</taxon>
    </lineage>
</organism>
<protein>
    <submittedName>
        <fullName evidence="2">Uncharacterized protein</fullName>
    </submittedName>
</protein>
<sequence>MERVRFAVDDPLPSLAMSGSWLCSGVRKGAHRMRTGAPHLTRPVPAHPLGPPQQP</sequence>
<dbReference type="RefSeq" id="WP_248866182.1">
    <property type="nucleotide sequence ID" value="NZ_CP086322.1"/>
</dbReference>
<dbReference type="Proteomes" id="UP000830115">
    <property type="component" value="Chromosome"/>
</dbReference>
<gene>
    <name evidence="2" type="ORF">K9S39_28535</name>
</gene>
<name>A0ABY4MFT3_9ACTN</name>
<feature type="region of interest" description="Disordered" evidence="1">
    <location>
        <begin position="34"/>
        <end position="55"/>
    </location>
</feature>
<evidence type="ECO:0000313" key="3">
    <source>
        <dbReference type="Proteomes" id="UP000830115"/>
    </source>
</evidence>
<dbReference type="EMBL" id="CP086322">
    <property type="protein sequence ID" value="UQA95275.1"/>
    <property type="molecule type" value="Genomic_DNA"/>
</dbReference>
<reference evidence="2" key="1">
    <citation type="submission" date="2021-10" db="EMBL/GenBank/DDBJ databases">
        <title>Streptomyces nigrumlapis sp.nov.,an antimicrobial producing actinobacterium isolated from Black Gobi rocks.</title>
        <authorList>
            <person name="Wen Y."/>
            <person name="Zhang W."/>
            <person name="Liu X.G."/>
        </authorList>
    </citation>
    <scope>NUCLEOTIDE SEQUENCE</scope>
    <source>
        <strain evidence="2">ST13-2-2</strain>
    </source>
</reference>
<proteinExistence type="predicted"/>
<feature type="compositionally biased region" description="Pro residues" evidence="1">
    <location>
        <begin position="45"/>
        <end position="55"/>
    </location>
</feature>
<evidence type="ECO:0000313" key="2">
    <source>
        <dbReference type="EMBL" id="UQA95275.1"/>
    </source>
</evidence>
<keyword evidence="3" id="KW-1185">Reference proteome</keyword>